<dbReference type="Proteomes" id="UP000093129">
    <property type="component" value="Unassembled WGS sequence"/>
</dbReference>
<dbReference type="Proteomes" id="UP000595420">
    <property type="component" value="Chromosome"/>
</dbReference>
<protein>
    <submittedName>
        <fullName evidence="1">Uncharacterized protein</fullName>
    </submittedName>
</protein>
<dbReference type="EMBL" id="CP059488">
    <property type="protein sequence ID" value="QQD71652.1"/>
    <property type="molecule type" value="Genomic_DNA"/>
</dbReference>
<dbReference type="AlphaFoldDB" id="A0A060UJL4"/>
<sequence length="120" mass="13080">MELSPIIPLLAGLDPKQREICVSAGAMVKRQQSAERWGGNLVVATMARDQVLLLPTMPIEPKSIKAMGLVKIMATQHPDTCAMIYEDQHGAAWCIRLSGPGLPVIQDDLFRSTARMAVLV</sequence>
<reference evidence="1" key="2">
    <citation type="submission" date="2014-07" db="EMBL/GenBank/DDBJ databases">
        <title>Initial genome analysis of the psychrotolerant acidophile Acidithiobacillus ferrivorans CF27: insights into iron and sulfur oxidation pathways and into biofilm formation.</title>
        <authorList>
            <person name="Talla E."/>
            <person name="Hedrich S."/>
            <person name="Mangenot S."/>
            <person name="Ji B."/>
            <person name="Johnson D.B."/>
            <person name="Barbe V."/>
            <person name="Bonnefoy V."/>
        </authorList>
    </citation>
    <scope>NUCLEOTIDE SEQUENCE [LARGE SCALE GENOMIC DNA]</scope>
    <source>
        <strain evidence="1">CF27</strain>
    </source>
</reference>
<evidence type="ECO:0000313" key="4">
    <source>
        <dbReference type="Proteomes" id="UP000093129"/>
    </source>
</evidence>
<evidence type="ECO:0000313" key="2">
    <source>
        <dbReference type="EMBL" id="OCB02835.1"/>
    </source>
</evidence>
<evidence type="ECO:0000313" key="5">
    <source>
        <dbReference type="Proteomes" id="UP000595420"/>
    </source>
</evidence>
<reference evidence="2 4" key="3">
    <citation type="submission" date="2016-07" db="EMBL/GenBank/DDBJ databases">
        <title>Draft genome of a psychrotolerant acidophile Acidithiobacillus ferrivorans strain YL15.</title>
        <authorList>
            <person name="Peng T."/>
            <person name="Ma L."/>
            <person name="Nan M."/>
            <person name="An N."/>
            <person name="Wang M."/>
            <person name="Qiu G."/>
            <person name="Zeng W."/>
        </authorList>
    </citation>
    <scope>NUCLEOTIDE SEQUENCE [LARGE SCALE GENOMIC DNA]</scope>
    <source>
        <strain evidence="2 4">YL15</strain>
    </source>
</reference>
<evidence type="ECO:0000313" key="3">
    <source>
        <dbReference type="EMBL" id="QQD71652.1"/>
    </source>
</evidence>
<accession>A0A060UJL4</accession>
<reference evidence="3 5" key="4">
    <citation type="submission" date="2020-07" db="EMBL/GenBank/DDBJ databases">
        <title>Complete genome sequence analysis of Acidithiobacillus ferrivorans XJFY6S-08 reveals extreme environmental adaptation to alpine acid mine drainage.</title>
        <authorList>
            <person name="Yan L."/>
            <person name="Ni Y."/>
        </authorList>
    </citation>
    <scope>NUCLEOTIDE SEQUENCE [LARGE SCALE GENOMIC DNA]</scope>
    <source>
        <strain evidence="3 5">XJFY6S-08</strain>
    </source>
</reference>
<proteinExistence type="predicted"/>
<dbReference type="RefSeq" id="WP_035191178.1">
    <property type="nucleotide sequence ID" value="NZ_CCCS020000003.1"/>
</dbReference>
<gene>
    <name evidence="1" type="ORF">AFERRI_110041</name>
    <name evidence="2" type="ORF">BBC27_11055</name>
    <name evidence="3" type="ORF">H2515_09280</name>
</gene>
<reference evidence="1" key="1">
    <citation type="submission" date="2014-03" db="EMBL/GenBank/DDBJ databases">
        <authorList>
            <person name="Genoscope - CEA"/>
        </authorList>
    </citation>
    <scope>NUCLEOTIDE SEQUENCE [LARGE SCALE GENOMIC DNA]</scope>
    <source>
        <strain evidence="1">CF27</strain>
    </source>
</reference>
<name>A0A060UJL4_9PROT</name>
<evidence type="ECO:0000313" key="1">
    <source>
        <dbReference type="EMBL" id="CDQ08877.1"/>
    </source>
</evidence>
<organism evidence="1">
    <name type="scientific">Acidithiobacillus ferrivorans</name>
    <dbReference type="NCBI Taxonomy" id="160808"/>
    <lineage>
        <taxon>Bacteria</taxon>
        <taxon>Pseudomonadati</taxon>
        <taxon>Pseudomonadota</taxon>
        <taxon>Acidithiobacillia</taxon>
        <taxon>Acidithiobacillales</taxon>
        <taxon>Acidithiobacillaceae</taxon>
        <taxon>Acidithiobacillus</taxon>
    </lineage>
</organism>
<dbReference type="EMBL" id="MASQ01000086">
    <property type="protein sequence ID" value="OCB02835.1"/>
    <property type="molecule type" value="Genomic_DNA"/>
</dbReference>
<dbReference type="EMBL" id="CCCS020000003">
    <property type="protein sequence ID" value="CDQ08877.1"/>
    <property type="molecule type" value="Genomic_DNA"/>
</dbReference>